<dbReference type="PANTHER" id="PTHR15735:SF21">
    <property type="entry name" value="PROTEIN NERVOUS WRECK"/>
    <property type="match status" value="1"/>
</dbReference>
<feature type="compositionally biased region" description="Low complexity" evidence="5">
    <location>
        <begin position="79"/>
        <end position="89"/>
    </location>
</feature>
<evidence type="ECO:0000259" key="7">
    <source>
        <dbReference type="PROSITE" id="PS51741"/>
    </source>
</evidence>
<dbReference type="SMART" id="SM00326">
    <property type="entry name" value="SH3"/>
    <property type="match status" value="3"/>
</dbReference>
<evidence type="ECO:0000256" key="5">
    <source>
        <dbReference type="SAM" id="MobiDB-lite"/>
    </source>
</evidence>
<dbReference type="PANTHER" id="PTHR15735">
    <property type="entry name" value="FCH AND DOUBLE SH3 DOMAINS PROTEIN"/>
    <property type="match status" value="1"/>
</dbReference>
<dbReference type="CDD" id="cd00174">
    <property type="entry name" value="SH3"/>
    <property type="match status" value="2"/>
</dbReference>
<comment type="caution">
    <text evidence="8">The sequence shown here is derived from an EMBL/GenBank/DDBJ whole genome shotgun (WGS) entry which is preliminary data.</text>
</comment>
<dbReference type="PROSITE" id="PS51741">
    <property type="entry name" value="F_BAR"/>
    <property type="match status" value="1"/>
</dbReference>
<dbReference type="PRINTS" id="PR00452">
    <property type="entry name" value="SH3DOMAIN"/>
</dbReference>
<dbReference type="InterPro" id="IPR036028">
    <property type="entry name" value="SH3-like_dom_sf"/>
</dbReference>
<evidence type="ECO:0000313" key="9">
    <source>
        <dbReference type="Proteomes" id="UP000320333"/>
    </source>
</evidence>
<dbReference type="InterPro" id="IPR027267">
    <property type="entry name" value="AH/BAR_dom_sf"/>
</dbReference>
<proteinExistence type="predicted"/>
<dbReference type="Gene3D" id="2.30.30.40">
    <property type="entry name" value="SH3 Domains"/>
    <property type="match status" value="3"/>
</dbReference>
<evidence type="ECO:0000256" key="3">
    <source>
        <dbReference type="PROSITE-ProRule" id="PRU01077"/>
    </source>
</evidence>
<feature type="region of interest" description="Disordered" evidence="5">
    <location>
        <begin position="52"/>
        <end position="94"/>
    </location>
</feature>
<feature type="domain" description="SH3" evidence="6">
    <location>
        <begin position="538"/>
        <end position="599"/>
    </location>
</feature>
<dbReference type="Gene3D" id="6.10.140.470">
    <property type="match status" value="1"/>
</dbReference>
<dbReference type="Pfam" id="PF00018">
    <property type="entry name" value="SH3_1"/>
    <property type="match status" value="1"/>
</dbReference>
<dbReference type="Proteomes" id="UP000320333">
    <property type="component" value="Unassembled WGS sequence"/>
</dbReference>
<keyword evidence="9" id="KW-1185">Reference proteome</keyword>
<keyword evidence="3 4" id="KW-0175">Coiled coil</keyword>
<dbReference type="Pfam" id="PF00611">
    <property type="entry name" value="FCH"/>
    <property type="match status" value="1"/>
</dbReference>
<dbReference type="GO" id="GO:0030833">
    <property type="term" value="P:regulation of actin filament polymerization"/>
    <property type="evidence" value="ECO:0007669"/>
    <property type="project" value="TreeGrafter"/>
</dbReference>
<evidence type="ECO:0000313" key="8">
    <source>
        <dbReference type="EMBL" id="TPX74834.1"/>
    </source>
</evidence>
<reference evidence="8 9" key="1">
    <citation type="journal article" date="2019" name="Sci. Rep.">
        <title>Comparative genomics of chytrid fungi reveal insights into the obligate biotrophic and pathogenic lifestyle of Synchytrium endobioticum.</title>
        <authorList>
            <person name="van de Vossenberg B.T.L.H."/>
            <person name="Warris S."/>
            <person name="Nguyen H.D.T."/>
            <person name="van Gent-Pelzer M.P.E."/>
            <person name="Joly D.L."/>
            <person name="van de Geest H.C."/>
            <person name="Bonants P.J.M."/>
            <person name="Smith D.S."/>
            <person name="Levesque C.A."/>
            <person name="van der Lee T.A.J."/>
        </authorList>
    </citation>
    <scope>NUCLEOTIDE SEQUENCE [LARGE SCALE GENOMIC DNA]</scope>
    <source>
        <strain evidence="8 9">CBS 675.73</strain>
    </source>
</reference>
<feature type="domain" description="F-BAR" evidence="7">
    <location>
        <begin position="1"/>
        <end position="311"/>
    </location>
</feature>
<dbReference type="Pfam" id="PF14604">
    <property type="entry name" value="SH3_9"/>
    <property type="match status" value="1"/>
</dbReference>
<dbReference type="Gene3D" id="1.20.1270.60">
    <property type="entry name" value="Arfaptin homology (AH) domain/BAR domain"/>
    <property type="match status" value="1"/>
</dbReference>
<accession>A0A507FF23</accession>
<dbReference type="Pfam" id="PF07653">
    <property type="entry name" value="SH3_2"/>
    <property type="match status" value="1"/>
</dbReference>
<dbReference type="GO" id="GO:0030864">
    <property type="term" value="C:cortical actin cytoskeleton"/>
    <property type="evidence" value="ECO:0007669"/>
    <property type="project" value="UniProtKB-ARBA"/>
</dbReference>
<dbReference type="EMBL" id="QEAP01000106">
    <property type="protein sequence ID" value="TPX74834.1"/>
    <property type="molecule type" value="Genomic_DNA"/>
</dbReference>
<protein>
    <submittedName>
        <fullName evidence="8">Uncharacterized protein</fullName>
    </submittedName>
</protein>
<evidence type="ECO:0000256" key="4">
    <source>
        <dbReference type="SAM" id="Coils"/>
    </source>
</evidence>
<feature type="domain" description="SH3" evidence="6">
    <location>
        <begin position="461"/>
        <end position="521"/>
    </location>
</feature>
<gene>
    <name evidence="8" type="ORF">CcCBS67573_g03899</name>
</gene>
<dbReference type="PROSITE" id="PS50002">
    <property type="entry name" value="SH3"/>
    <property type="match status" value="3"/>
</dbReference>
<dbReference type="SUPFAM" id="SSF50044">
    <property type="entry name" value="SH3-domain"/>
    <property type="match status" value="3"/>
</dbReference>
<feature type="coiled-coil region" evidence="4">
    <location>
        <begin position="171"/>
        <end position="198"/>
    </location>
</feature>
<evidence type="ECO:0000256" key="1">
    <source>
        <dbReference type="ARBA" id="ARBA00022443"/>
    </source>
</evidence>
<sequence>MLIAKLQNRAEGNLEVLSELRFFMREKAKLDDEYGRGLEKLVKTMQNRKLRRGPALSTASGIGKSLFKPKPRDVKPQLSSSSSSTSIASVEDPEYSMEDGSTVRAIYSAYLAILIEADKAGRARAHASERSVTEISEFLKDYTQVRSFTLKKTMDFAIKYQTELHASYDDFERVKAMYDRLSKETESAKRRYEETAKKPNSGLNALKNAVSRMDGEERVETLRQKWKSLDASLAKVRNDYLLAIAAANSQQIQFYESDLTLWMQKFDNDFHSTAKSVLSTYTTLESGIARILDDSMNTIRLAVNKVDQKADTEAFVFDNTSLFTDPSKFSYEPYTGDFVNEIAVTDVTKTALGQKLSHLLSQSAELANHLEKKQHELSGVKQLAATYASTPQFGNAANTIDQVIELENAIDLIKCIQSRVSTQVKLLENANVTPVSSVVESPILSISNGIHAGSSTRESRSNRREFICVYSYDSKDGGELSISEGDLLTSDALESDGWILAKSEKGEEGLVPFNYIQETTTKTGSNPVISQQVSVSNANVTKVQALYDYNASCEGELTLVAGDVVTITSKATGDDAWWEGVSNRGKGLFPSNYVGAAAAAVTSTAVPSEALFYAEAVFDYAAGDESELSFRVGDVVRVVDDSDGDWWMAVLNNERGLVPASYVARR</sequence>
<organism evidence="8 9">
    <name type="scientific">Chytriomyces confervae</name>
    <dbReference type="NCBI Taxonomy" id="246404"/>
    <lineage>
        <taxon>Eukaryota</taxon>
        <taxon>Fungi</taxon>
        <taxon>Fungi incertae sedis</taxon>
        <taxon>Chytridiomycota</taxon>
        <taxon>Chytridiomycota incertae sedis</taxon>
        <taxon>Chytridiomycetes</taxon>
        <taxon>Chytridiales</taxon>
        <taxon>Chytriomycetaceae</taxon>
        <taxon>Chytriomyces</taxon>
    </lineage>
</organism>
<dbReference type="GO" id="GO:0030036">
    <property type="term" value="P:actin cytoskeleton organization"/>
    <property type="evidence" value="ECO:0007669"/>
    <property type="project" value="UniProtKB-ARBA"/>
</dbReference>
<dbReference type="AlphaFoldDB" id="A0A507FF23"/>
<keyword evidence="1 2" id="KW-0728">SH3 domain</keyword>
<dbReference type="SUPFAM" id="SSF103657">
    <property type="entry name" value="BAR/IMD domain-like"/>
    <property type="match status" value="1"/>
</dbReference>
<feature type="domain" description="SH3" evidence="6">
    <location>
        <begin position="609"/>
        <end position="666"/>
    </location>
</feature>
<evidence type="ECO:0000256" key="2">
    <source>
        <dbReference type="PROSITE-ProRule" id="PRU00192"/>
    </source>
</evidence>
<dbReference type="STRING" id="246404.A0A507FF23"/>
<dbReference type="OrthoDB" id="8783038at2759"/>
<dbReference type="InterPro" id="IPR031160">
    <property type="entry name" value="F_BAR_dom"/>
</dbReference>
<dbReference type="InterPro" id="IPR001060">
    <property type="entry name" value="FCH_dom"/>
</dbReference>
<evidence type="ECO:0000259" key="6">
    <source>
        <dbReference type="PROSITE" id="PS50002"/>
    </source>
</evidence>
<dbReference type="InterPro" id="IPR001452">
    <property type="entry name" value="SH3_domain"/>
</dbReference>
<name>A0A507FF23_9FUNG</name>